<comment type="caution">
    <text evidence="1">The sequence shown here is derived from an EMBL/GenBank/DDBJ whole genome shotgun (WGS) entry which is preliminary data.</text>
</comment>
<name>A0A918VY96_9HYPH</name>
<protein>
    <submittedName>
        <fullName evidence="1">Uncharacterized protein</fullName>
    </submittedName>
</protein>
<sequence length="59" mass="6788">MTITTSLDHQMSYRERQEFEVMITLEEAIKTAQPIDTSTLATRIVDAIENIDPAEFEEN</sequence>
<accession>A0A918VY96</accession>
<dbReference type="EMBL" id="BMZE01000004">
    <property type="protein sequence ID" value="GHA35053.1"/>
    <property type="molecule type" value="Genomic_DNA"/>
</dbReference>
<dbReference type="AlphaFoldDB" id="A0A918VY96"/>
<evidence type="ECO:0000313" key="1">
    <source>
        <dbReference type="EMBL" id="GHA35053.1"/>
    </source>
</evidence>
<organism evidence="1 2">
    <name type="scientific">Devosia pacifica</name>
    <dbReference type="NCBI Taxonomy" id="1335967"/>
    <lineage>
        <taxon>Bacteria</taxon>
        <taxon>Pseudomonadati</taxon>
        <taxon>Pseudomonadota</taxon>
        <taxon>Alphaproteobacteria</taxon>
        <taxon>Hyphomicrobiales</taxon>
        <taxon>Devosiaceae</taxon>
        <taxon>Devosia</taxon>
    </lineage>
</organism>
<reference evidence="1" key="1">
    <citation type="journal article" date="2014" name="Int. J. Syst. Evol. Microbiol.">
        <title>Complete genome sequence of Corynebacterium casei LMG S-19264T (=DSM 44701T), isolated from a smear-ripened cheese.</title>
        <authorList>
            <consortium name="US DOE Joint Genome Institute (JGI-PGF)"/>
            <person name="Walter F."/>
            <person name="Albersmeier A."/>
            <person name="Kalinowski J."/>
            <person name="Ruckert C."/>
        </authorList>
    </citation>
    <scope>NUCLEOTIDE SEQUENCE</scope>
    <source>
        <strain evidence="1">KCTC 32437</strain>
    </source>
</reference>
<gene>
    <name evidence="1" type="ORF">GCM10007989_33720</name>
</gene>
<dbReference type="Proteomes" id="UP000646579">
    <property type="component" value="Unassembled WGS sequence"/>
</dbReference>
<evidence type="ECO:0000313" key="2">
    <source>
        <dbReference type="Proteomes" id="UP000646579"/>
    </source>
</evidence>
<proteinExistence type="predicted"/>
<reference evidence="1" key="2">
    <citation type="submission" date="2020-09" db="EMBL/GenBank/DDBJ databases">
        <authorList>
            <person name="Sun Q."/>
            <person name="Kim S."/>
        </authorList>
    </citation>
    <scope>NUCLEOTIDE SEQUENCE</scope>
    <source>
        <strain evidence="1">KCTC 32437</strain>
    </source>
</reference>
<keyword evidence="2" id="KW-1185">Reference proteome</keyword>
<dbReference type="RefSeq" id="WP_189426967.1">
    <property type="nucleotide sequence ID" value="NZ_BMZE01000004.1"/>
</dbReference>